<feature type="domain" description="RNA polymerase sigma factor 70 region 4 type 2" evidence="5">
    <location>
        <begin position="97"/>
        <end position="148"/>
    </location>
</feature>
<evidence type="ECO:0000256" key="4">
    <source>
        <dbReference type="ARBA" id="ARBA00023163"/>
    </source>
</evidence>
<dbReference type="InterPro" id="IPR014284">
    <property type="entry name" value="RNA_pol_sigma-70_dom"/>
</dbReference>
<dbReference type="Gene3D" id="1.10.10.10">
    <property type="entry name" value="Winged helix-like DNA-binding domain superfamily/Winged helix DNA-binding domain"/>
    <property type="match status" value="1"/>
</dbReference>
<dbReference type="InterPro" id="IPR013249">
    <property type="entry name" value="RNA_pol_sigma70_r4_t2"/>
</dbReference>
<keyword evidence="3" id="KW-0731">Sigma factor</keyword>
<dbReference type="PANTHER" id="PTHR43133">
    <property type="entry name" value="RNA POLYMERASE ECF-TYPE SIGMA FACTO"/>
    <property type="match status" value="1"/>
</dbReference>
<dbReference type="NCBIfam" id="TIGR02937">
    <property type="entry name" value="sigma70-ECF"/>
    <property type="match status" value="1"/>
</dbReference>
<name>A0A840D0N4_9BACT</name>
<reference evidence="6 7" key="1">
    <citation type="submission" date="2020-08" db="EMBL/GenBank/DDBJ databases">
        <title>Genomic Encyclopedia of Type Strains, Phase IV (KMG-IV): sequencing the most valuable type-strain genomes for metagenomic binning, comparative biology and taxonomic classification.</title>
        <authorList>
            <person name="Goeker M."/>
        </authorList>
    </citation>
    <scope>NUCLEOTIDE SEQUENCE [LARGE SCALE GENOMIC DNA]</scope>
    <source>
        <strain evidence="6 7">DSM 104969</strain>
    </source>
</reference>
<evidence type="ECO:0000256" key="2">
    <source>
        <dbReference type="ARBA" id="ARBA00023015"/>
    </source>
</evidence>
<evidence type="ECO:0000259" key="5">
    <source>
        <dbReference type="Pfam" id="PF08281"/>
    </source>
</evidence>
<dbReference type="Pfam" id="PF08281">
    <property type="entry name" value="Sigma70_r4_2"/>
    <property type="match status" value="1"/>
</dbReference>
<keyword evidence="2" id="KW-0805">Transcription regulation</keyword>
<proteinExistence type="inferred from homology"/>
<dbReference type="SUPFAM" id="SSF88946">
    <property type="entry name" value="Sigma2 domain of RNA polymerase sigma factors"/>
    <property type="match status" value="1"/>
</dbReference>
<keyword evidence="7" id="KW-1185">Reference proteome</keyword>
<evidence type="ECO:0000256" key="3">
    <source>
        <dbReference type="ARBA" id="ARBA00023082"/>
    </source>
</evidence>
<dbReference type="GO" id="GO:0003677">
    <property type="term" value="F:DNA binding"/>
    <property type="evidence" value="ECO:0007669"/>
    <property type="project" value="InterPro"/>
</dbReference>
<sequence>MNDLFSYGVSMGFSDQICMDAIHDVFCVLYANDKKLEDILNVKHYLFISLKNRLIDIYRSSRKINMLEKIEDFPFVIEVSILDSIIADDEHAILKANVEKLMEQLTDRQREAIYLRYMQELSYEDIAPLLDMTPESVRKLVYRGIEKMRTHVKDDSKLLMLLLFLFPL</sequence>
<evidence type="ECO:0000256" key="1">
    <source>
        <dbReference type="ARBA" id="ARBA00010641"/>
    </source>
</evidence>
<comment type="caution">
    <text evidence="6">The sequence shown here is derived from an EMBL/GenBank/DDBJ whole genome shotgun (WGS) entry which is preliminary data.</text>
</comment>
<dbReference type="CDD" id="cd06171">
    <property type="entry name" value="Sigma70_r4"/>
    <property type="match status" value="1"/>
</dbReference>
<accession>A0A840D0N4</accession>
<protein>
    <submittedName>
        <fullName evidence="6">RNA polymerase sigma factor (Sigma-70 family)</fullName>
    </submittedName>
</protein>
<organism evidence="6 7">
    <name type="scientific">Dysgonomonas hofstadii</name>
    <dbReference type="NCBI Taxonomy" id="637886"/>
    <lineage>
        <taxon>Bacteria</taxon>
        <taxon>Pseudomonadati</taxon>
        <taxon>Bacteroidota</taxon>
        <taxon>Bacteroidia</taxon>
        <taxon>Bacteroidales</taxon>
        <taxon>Dysgonomonadaceae</taxon>
        <taxon>Dysgonomonas</taxon>
    </lineage>
</organism>
<evidence type="ECO:0000313" key="6">
    <source>
        <dbReference type="EMBL" id="MBB4037863.1"/>
    </source>
</evidence>
<dbReference type="InterPro" id="IPR039425">
    <property type="entry name" value="RNA_pol_sigma-70-like"/>
</dbReference>
<dbReference type="InterPro" id="IPR013324">
    <property type="entry name" value="RNA_pol_sigma_r3/r4-like"/>
</dbReference>
<dbReference type="InterPro" id="IPR013325">
    <property type="entry name" value="RNA_pol_sigma_r2"/>
</dbReference>
<gene>
    <name evidence="6" type="ORF">GGR21_003784</name>
</gene>
<dbReference type="Proteomes" id="UP000555103">
    <property type="component" value="Unassembled WGS sequence"/>
</dbReference>
<dbReference type="PANTHER" id="PTHR43133:SF46">
    <property type="entry name" value="RNA POLYMERASE SIGMA-70 FACTOR ECF SUBFAMILY"/>
    <property type="match status" value="1"/>
</dbReference>
<keyword evidence="4" id="KW-0804">Transcription</keyword>
<dbReference type="AlphaFoldDB" id="A0A840D0N4"/>
<dbReference type="SUPFAM" id="SSF88659">
    <property type="entry name" value="Sigma3 and sigma4 domains of RNA polymerase sigma factors"/>
    <property type="match status" value="1"/>
</dbReference>
<comment type="similarity">
    <text evidence="1">Belongs to the sigma-70 factor family. ECF subfamily.</text>
</comment>
<dbReference type="GO" id="GO:0016987">
    <property type="term" value="F:sigma factor activity"/>
    <property type="evidence" value="ECO:0007669"/>
    <property type="project" value="UniProtKB-KW"/>
</dbReference>
<dbReference type="EMBL" id="JACIEP010000018">
    <property type="protein sequence ID" value="MBB4037863.1"/>
    <property type="molecule type" value="Genomic_DNA"/>
</dbReference>
<dbReference type="InterPro" id="IPR036388">
    <property type="entry name" value="WH-like_DNA-bd_sf"/>
</dbReference>
<dbReference type="GO" id="GO:0006352">
    <property type="term" value="P:DNA-templated transcription initiation"/>
    <property type="evidence" value="ECO:0007669"/>
    <property type="project" value="InterPro"/>
</dbReference>
<evidence type="ECO:0000313" key="7">
    <source>
        <dbReference type="Proteomes" id="UP000555103"/>
    </source>
</evidence>